<feature type="binding site" evidence="7">
    <location>
        <begin position="124"/>
        <end position="127"/>
    </location>
    <ligand>
        <name>GTP</name>
        <dbReference type="ChEBI" id="CHEBI:37565"/>
    </ligand>
</feature>
<dbReference type="NCBIfam" id="NF000908">
    <property type="entry name" value="PRK00089.1"/>
    <property type="match status" value="1"/>
</dbReference>
<evidence type="ECO:0000256" key="3">
    <source>
        <dbReference type="ARBA" id="ARBA00022517"/>
    </source>
</evidence>
<dbReference type="PANTHER" id="PTHR42698:SF1">
    <property type="entry name" value="GTPASE ERA, MITOCHONDRIAL"/>
    <property type="match status" value="1"/>
</dbReference>
<protein>
    <recommendedName>
        <fullName evidence="2 7">GTPase Era</fullName>
    </recommendedName>
</protein>
<dbReference type="InterPro" id="IPR004044">
    <property type="entry name" value="KH_dom_type_2"/>
</dbReference>
<dbReference type="InterPro" id="IPR015946">
    <property type="entry name" value="KH_dom-like_a/b"/>
</dbReference>
<evidence type="ECO:0000256" key="9">
    <source>
        <dbReference type="RuleBase" id="RU003761"/>
    </source>
</evidence>
<dbReference type="RefSeq" id="WP_158356532.1">
    <property type="nucleotide sequence ID" value="NZ_CP034873.1"/>
</dbReference>
<dbReference type="GO" id="GO:0070181">
    <property type="term" value="F:small ribosomal subunit rRNA binding"/>
    <property type="evidence" value="ECO:0007669"/>
    <property type="project" value="UniProtKB-UniRule"/>
</dbReference>
<dbReference type="CDD" id="cd04163">
    <property type="entry name" value="Era"/>
    <property type="match status" value="1"/>
</dbReference>
<evidence type="ECO:0000256" key="7">
    <source>
        <dbReference type="HAMAP-Rule" id="MF_00367"/>
    </source>
</evidence>
<reference evidence="12 13" key="2">
    <citation type="submission" date="2019-05" db="EMBL/GenBank/DDBJ databases">
        <title>Genome evolution of the obligate endosymbiont Buchnera aphidicola.</title>
        <authorList>
            <person name="Moran N.A."/>
        </authorList>
    </citation>
    <scope>NUCLEOTIDE SEQUENCE [LARGE SCALE GENOMIC DNA]</scope>
    <source>
        <strain evidence="12 13">Hta</strain>
    </source>
</reference>
<keyword evidence="3 7" id="KW-0690">Ribosome biogenesis</keyword>
<evidence type="ECO:0000313" key="13">
    <source>
        <dbReference type="Proteomes" id="UP000298773"/>
    </source>
</evidence>
<feature type="region of interest" description="G2" evidence="8">
    <location>
        <begin position="41"/>
        <end position="45"/>
    </location>
</feature>
<dbReference type="InterPro" id="IPR009019">
    <property type="entry name" value="KH_sf_prok-type"/>
</dbReference>
<evidence type="ECO:0000256" key="1">
    <source>
        <dbReference type="ARBA" id="ARBA00007921"/>
    </source>
</evidence>
<dbReference type="NCBIfam" id="TIGR00231">
    <property type="entry name" value="small_GTP"/>
    <property type="match status" value="1"/>
</dbReference>
<sequence>MNTKQKYCGKIAIIGKPNVGKSTLLNHILEKKISIVSRKRNTTQNNILGVKTIHDYQAIYIDTPGMIFNKNFNSINHKQHFFYQAIHNAILIIFVIDKLLWTKDDDLIFNQVKEHKIPVILVINKIDKINNKNILLPFIDVLKKKNIAIEIVPMSVRKRKHIFFLSNIIQSFLPKNPHIYSKNYVTQNSHVFTTSEIIREKLISFLRNELPSILKVHIELFKKQKNKELIVKAIILVKNARQKQIVIGRQGEKIKKISMIARSAIAKEFHVLTHLFLWVKINCKK</sequence>
<feature type="domain" description="KH type-2" evidence="10">
    <location>
        <begin position="198"/>
        <end position="283"/>
    </location>
</feature>
<evidence type="ECO:0000313" key="12">
    <source>
        <dbReference type="EMBL" id="QCI21562.1"/>
    </source>
</evidence>
<comment type="subcellular location">
    <subcellularLocation>
        <location evidence="7">Cytoplasm</location>
    </subcellularLocation>
    <subcellularLocation>
        <location evidence="7">Cell membrane</location>
        <topology evidence="7">Peripheral membrane protein</topology>
    </subcellularLocation>
</comment>
<dbReference type="GO" id="GO:0005829">
    <property type="term" value="C:cytosol"/>
    <property type="evidence" value="ECO:0007669"/>
    <property type="project" value="TreeGrafter"/>
</dbReference>
<dbReference type="GO" id="GO:0005525">
    <property type="term" value="F:GTP binding"/>
    <property type="evidence" value="ECO:0007669"/>
    <property type="project" value="UniProtKB-UniRule"/>
</dbReference>
<dbReference type="HAMAP" id="MF_00367">
    <property type="entry name" value="GTPase_Era"/>
    <property type="match status" value="1"/>
</dbReference>
<keyword evidence="7" id="KW-1003">Cell membrane</keyword>
<feature type="binding site" evidence="7">
    <location>
        <begin position="62"/>
        <end position="66"/>
    </location>
    <ligand>
        <name>GTP</name>
        <dbReference type="ChEBI" id="CHEBI:37565"/>
    </ligand>
</feature>
<keyword evidence="6 7" id="KW-0342">GTP-binding</keyword>
<keyword evidence="4 7" id="KW-0547">Nucleotide-binding</keyword>
<proteinExistence type="inferred from homology"/>
<dbReference type="InterPro" id="IPR005662">
    <property type="entry name" value="GTPase_Era-like"/>
</dbReference>
<dbReference type="GO" id="GO:0000028">
    <property type="term" value="P:ribosomal small subunit assembly"/>
    <property type="evidence" value="ECO:0007669"/>
    <property type="project" value="TreeGrafter"/>
</dbReference>
<comment type="similarity">
    <text evidence="1 7 8 9">Belongs to the TRAFAC class TrmE-Era-EngA-EngB-Septin-like GTPase superfamily. Era GTPase family.</text>
</comment>
<keyword evidence="7" id="KW-0699">rRNA-binding</keyword>
<dbReference type="EMBL" id="CP034873">
    <property type="protein sequence ID" value="QCI21562.1"/>
    <property type="molecule type" value="Genomic_DNA"/>
</dbReference>
<organism evidence="12 13">
    <name type="scientific">Buchnera aphidicola</name>
    <name type="common">Hyadaphis tataricae</name>
    <dbReference type="NCBI Taxonomy" id="1241859"/>
    <lineage>
        <taxon>Bacteria</taxon>
        <taxon>Pseudomonadati</taxon>
        <taxon>Pseudomonadota</taxon>
        <taxon>Gammaproteobacteria</taxon>
        <taxon>Enterobacterales</taxon>
        <taxon>Erwiniaceae</taxon>
        <taxon>Buchnera</taxon>
    </lineage>
</organism>
<dbReference type="InterPro" id="IPR027417">
    <property type="entry name" value="P-loop_NTPase"/>
</dbReference>
<dbReference type="OrthoDB" id="9805918at2"/>
<dbReference type="InterPro" id="IPR005225">
    <property type="entry name" value="Small_GTP-bd"/>
</dbReference>
<gene>
    <name evidence="7" type="primary">era</name>
    <name evidence="12" type="ORF">D9V69_01280</name>
</gene>
<dbReference type="InterPro" id="IPR006073">
    <property type="entry name" value="GTP-bd"/>
</dbReference>
<keyword evidence="7" id="KW-0963">Cytoplasm</keyword>
<accession>A0A4D6XUN1</accession>
<feature type="region of interest" description="G1" evidence="8">
    <location>
        <begin position="15"/>
        <end position="22"/>
    </location>
</feature>
<feature type="binding site" evidence="7">
    <location>
        <begin position="15"/>
        <end position="22"/>
    </location>
    <ligand>
        <name>GTP</name>
        <dbReference type="ChEBI" id="CHEBI:37565"/>
    </ligand>
</feature>
<evidence type="ECO:0000256" key="8">
    <source>
        <dbReference type="PROSITE-ProRule" id="PRU01050"/>
    </source>
</evidence>
<dbReference type="PROSITE" id="PS50823">
    <property type="entry name" value="KH_TYPE_2"/>
    <property type="match status" value="1"/>
</dbReference>
<evidence type="ECO:0000259" key="11">
    <source>
        <dbReference type="PROSITE" id="PS51713"/>
    </source>
</evidence>
<evidence type="ECO:0000256" key="6">
    <source>
        <dbReference type="ARBA" id="ARBA00023134"/>
    </source>
</evidence>
<feature type="region of interest" description="G3" evidence="8">
    <location>
        <begin position="62"/>
        <end position="65"/>
    </location>
</feature>
<keyword evidence="5 7" id="KW-0694">RNA-binding</keyword>
<feature type="region of interest" description="G5" evidence="8">
    <location>
        <begin position="154"/>
        <end position="156"/>
    </location>
</feature>
<feature type="region of interest" description="G4" evidence="8">
    <location>
        <begin position="124"/>
        <end position="127"/>
    </location>
</feature>
<dbReference type="SUPFAM" id="SSF54814">
    <property type="entry name" value="Prokaryotic type KH domain (KH-domain type II)"/>
    <property type="match status" value="1"/>
</dbReference>
<dbReference type="PANTHER" id="PTHR42698">
    <property type="entry name" value="GTPASE ERA"/>
    <property type="match status" value="1"/>
</dbReference>
<reference evidence="12 13" key="1">
    <citation type="submission" date="2018-12" db="EMBL/GenBank/DDBJ databases">
        <authorList>
            <person name="Chong R.A."/>
        </authorList>
    </citation>
    <scope>NUCLEOTIDE SEQUENCE [LARGE SCALE GENOMIC DNA]</scope>
    <source>
        <strain evidence="12 13">Hta</strain>
    </source>
</reference>
<comment type="subunit">
    <text evidence="7">Monomer.</text>
</comment>
<evidence type="ECO:0000259" key="10">
    <source>
        <dbReference type="PROSITE" id="PS50823"/>
    </source>
</evidence>
<dbReference type="AlphaFoldDB" id="A0A4D6XUN1"/>
<evidence type="ECO:0000256" key="5">
    <source>
        <dbReference type="ARBA" id="ARBA00022884"/>
    </source>
</evidence>
<feature type="domain" description="Era-type G" evidence="11">
    <location>
        <begin position="7"/>
        <end position="175"/>
    </location>
</feature>
<dbReference type="Pfam" id="PF01926">
    <property type="entry name" value="MMR_HSR1"/>
    <property type="match status" value="1"/>
</dbReference>
<dbReference type="GO" id="GO:0043024">
    <property type="term" value="F:ribosomal small subunit binding"/>
    <property type="evidence" value="ECO:0007669"/>
    <property type="project" value="TreeGrafter"/>
</dbReference>
<dbReference type="NCBIfam" id="TIGR00436">
    <property type="entry name" value="era"/>
    <property type="match status" value="1"/>
</dbReference>
<dbReference type="PRINTS" id="PR00326">
    <property type="entry name" value="GTP1OBG"/>
</dbReference>
<dbReference type="InterPro" id="IPR030388">
    <property type="entry name" value="G_ERA_dom"/>
</dbReference>
<evidence type="ECO:0000256" key="2">
    <source>
        <dbReference type="ARBA" id="ARBA00020484"/>
    </source>
</evidence>
<dbReference type="Gene3D" id="3.30.300.20">
    <property type="match status" value="1"/>
</dbReference>
<dbReference type="PROSITE" id="PS51713">
    <property type="entry name" value="G_ERA"/>
    <property type="match status" value="1"/>
</dbReference>
<dbReference type="SUPFAM" id="SSF52540">
    <property type="entry name" value="P-loop containing nucleoside triphosphate hydrolases"/>
    <property type="match status" value="1"/>
</dbReference>
<evidence type="ECO:0000256" key="4">
    <source>
        <dbReference type="ARBA" id="ARBA00022741"/>
    </source>
</evidence>
<dbReference type="Pfam" id="PF07650">
    <property type="entry name" value="KH_2"/>
    <property type="match status" value="1"/>
</dbReference>
<dbReference type="GO" id="GO:0005886">
    <property type="term" value="C:plasma membrane"/>
    <property type="evidence" value="ECO:0007669"/>
    <property type="project" value="UniProtKB-SubCell"/>
</dbReference>
<comment type="function">
    <text evidence="7">An essential GTPase that binds both GDP and GTP, with rapid nucleotide exchange. Plays a role in 16S rRNA processing and 30S ribosomal subunit biogenesis and possibly also in cell cycle regulation and energy metabolism.</text>
</comment>
<dbReference type="Proteomes" id="UP000298773">
    <property type="component" value="Chromosome"/>
</dbReference>
<dbReference type="CDD" id="cd22534">
    <property type="entry name" value="KH-II_Era"/>
    <property type="match status" value="1"/>
</dbReference>
<dbReference type="GO" id="GO:0003924">
    <property type="term" value="F:GTPase activity"/>
    <property type="evidence" value="ECO:0007669"/>
    <property type="project" value="UniProtKB-UniRule"/>
</dbReference>
<name>A0A4D6XUN1_9GAMM</name>
<keyword evidence="7" id="KW-0472">Membrane</keyword>
<dbReference type="Gene3D" id="3.40.50.300">
    <property type="entry name" value="P-loop containing nucleotide triphosphate hydrolases"/>
    <property type="match status" value="1"/>
</dbReference>